<keyword evidence="2" id="KW-1185">Reference proteome</keyword>
<dbReference type="AlphaFoldDB" id="A0A167KEI2"/>
<evidence type="ECO:0000313" key="1">
    <source>
        <dbReference type="EMBL" id="OAD67909.1"/>
    </source>
</evidence>
<proteinExistence type="predicted"/>
<protein>
    <submittedName>
        <fullName evidence="1">Uncharacterized protein</fullName>
    </submittedName>
</protein>
<dbReference type="EMBL" id="KV440997">
    <property type="protein sequence ID" value="OAD67909.1"/>
    <property type="molecule type" value="Genomic_DNA"/>
</dbReference>
<gene>
    <name evidence="1" type="ORF">PHYBLDRAFT_173819</name>
</gene>
<dbReference type="RefSeq" id="XP_018285949.1">
    <property type="nucleotide sequence ID" value="XM_018437112.1"/>
</dbReference>
<name>A0A167KEI2_PHYB8</name>
<dbReference type="GeneID" id="28998018"/>
<sequence length="252" mass="29177">MRPVFYILRGCITYFTVLTSRAQTGSLELINQVYLEASLFWNYMHSDTSDGVMIVTLSGQPIVKYQYSIISEPSSTIVGQAFVSMGFHHLGINIHNPSLYHFFIQNTLIYRHIICFCGCRNIFLAFLILIHTTPRRLDPLHIFQEQVEKYSNFISILKLDPIKKLFDEHISCRLAHTNSTKITGLDSWVLDTWCGRWLQVTRLSYRTLWFIISDQHVLLYGDSICKKSFVAVAFVFNYKLTASNVPIETIFL</sequence>
<organism evidence="1 2">
    <name type="scientific">Phycomyces blakesleeanus (strain ATCC 8743b / DSM 1359 / FGSC 10004 / NBRC 33097 / NRRL 1555)</name>
    <dbReference type="NCBI Taxonomy" id="763407"/>
    <lineage>
        <taxon>Eukaryota</taxon>
        <taxon>Fungi</taxon>
        <taxon>Fungi incertae sedis</taxon>
        <taxon>Mucoromycota</taxon>
        <taxon>Mucoromycotina</taxon>
        <taxon>Mucoromycetes</taxon>
        <taxon>Mucorales</taxon>
        <taxon>Phycomycetaceae</taxon>
        <taxon>Phycomyces</taxon>
    </lineage>
</organism>
<dbReference type="InParanoid" id="A0A167KEI2"/>
<dbReference type="Proteomes" id="UP000077315">
    <property type="component" value="Unassembled WGS sequence"/>
</dbReference>
<reference evidence="2" key="1">
    <citation type="submission" date="2015-06" db="EMBL/GenBank/DDBJ databases">
        <title>Expansion of signal transduction pathways in fungi by whole-genome duplication.</title>
        <authorList>
            <consortium name="DOE Joint Genome Institute"/>
            <person name="Corrochano L.M."/>
            <person name="Kuo A."/>
            <person name="Marcet-Houben M."/>
            <person name="Polaino S."/>
            <person name="Salamov A."/>
            <person name="Villalobos J.M."/>
            <person name="Alvarez M.I."/>
            <person name="Avalos J."/>
            <person name="Benito E.P."/>
            <person name="Benoit I."/>
            <person name="Burger G."/>
            <person name="Camino L.P."/>
            <person name="Canovas D."/>
            <person name="Cerda-Olmedo E."/>
            <person name="Cheng J.-F."/>
            <person name="Dominguez A."/>
            <person name="Elias M."/>
            <person name="Eslava A.P."/>
            <person name="Glaser F."/>
            <person name="Grimwood J."/>
            <person name="Gutierrez G."/>
            <person name="Heitman J."/>
            <person name="Henrissat B."/>
            <person name="Iturriaga E.A."/>
            <person name="Lang B.F."/>
            <person name="Lavin J.L."/>
            <person name="Lee S."/>
            <person name="Li W."/>
            <person name="Lindquist E."/>
            <person name="Lopez-Garcia S."/>
            <person name="Luque E.M."/>
            <person name="Marcos A.T."/>
            <person name="Martin J."/>
            <person name="McCluskey K."/>
            <person name="Medina H.R."/>
            <person name="Miralles-Duran A."/>
            <person name="Miyazaki A."/>
            <person name="Munoz-Torres E."/>
            <person name="Oguiza J.A."/>
            <person name="Ohm R."/>
            <person name="Olmedo M."/>
            <person name="Orejas M."/>
            <person name="Ortiz-Castellanos L."/>
            <person name="Pisabarro A.G."/>
            <person name="Rodriguez-Romero J."/>
            <person name="Ruiz-Herrera J."/>
            <person name="Ruiz-Vazquez R."/>
            <person name="Sanz C."/>
            <person name="Schackwitz W."/>
            <person name="Schmutz J."/>
            <person name="Shahriari M."/>
            <person name="Shelest E."/>
            <person name="Silva-Franco F."/>
            <person name="Soanes D."/>
            <person name="Syed K."/>
            <person name="Tagua V.G."/>
            <person name="Talbot N.J."/>
            <person name="Thon M."/>
            <person name="De vries R.P."/>
            <person name="Wiebenga A."/>
            <person name="Yadav J.S."/>
            <person name="Braun E.L."/>
            <person name="Baker S."/>
            <person name="Garre V."/>
            <person name="Horwitz B."/>
            <person name="Torres-Martinez S."/>
            <person name="Idnurm A."/>
            <person name="Herrera-Estrella A."/>
            <person name="Gabaldon T."/>
            <person name="Grigoriev I.V."/>
        </authorList>
    </citation>
    <scope>NUCLEOTIDE SEQUENCE [LARGE SCALE GENOMIC DNA]</scope>
    <source>
        <strain evidence="2">NRRL 1555(-)</strain>
    </source>
</reference>
<dbReference type="VEuPathDB" id="FungiDB:PHYBLDRAFT_173819"/>
<evidence type="ECO:0000313" key="2">
    <source>
        <dbReference type="Proteomes" id="UP000077315"/>
    </source>
</evidence>
<accession>A0A167KEI2</accession>